<proteinExistence type="predicted"/>
<protein>
    <submittedName>
        <fullName evidence="2">Uncharacterized protein</fullName>
    </submittedName>
</protein>
<evidence type="ECO:0000313" key="2">
    <source>
        <dbReference type="EMBL" id="MCS3952808.1"/>
    </source>
</evidence>
<comment type="caution">
    <text evidence="2">The sequence shown here is derived from an EMBL/GenBank/DDBJ whole genome shotgun (WGS) entry which is preliminary data.</text>
</comment>
<name>A0A9X2UAJ6_9BACT</name>
<evidence type="ECO:0000256" key="1">
    <source>
        <dbReference type="SAM" id="MobiDB-lite"/>
    </source>
</evidence>
<gene>
    <name evidence="2" type="ORF">GGP83_002781</name>
</gene>
<reference evidence="2" key="1">
    <citation type="submission" date="2022-08" db="EMBL/GenBank/DDBJ databases">
        <title>Genomic Encyclopedia of Type Strains, Phase V (KMG-V): Genome sequencing to study the core and pangenomes of soil and plant-associated prokaryotes.</title>
        <authorList>
            <person name="Whitman W."/>
        </authorList>
    </citation>
    <scope>NUCLEOTIDE SEQUENCE</scope>
    <source>
        <strain evidence="2">SP2017</strain>
    </source>
</reference>
<accession>A0A9X2UAJ6</accession>
<sequence length="283" mass="30842">MSSTSWKAGTIHTDCTRPSTTSLRQTTRKSASENNRSLWSVHHLSRHESLRLSTLSGEVQLLRRRCFRRGRPFLDTPYRVSVSDADQGLKNHAAAGSLKKGATKHLSEKPPLATWTLPPSPLGSTCPSASARTCRFGGRLAAMAQRQSNSTDPDFTDEEVLTSATASCVFGPVEKRTTISEIHLCVEDHFSEWFPGSARAGELQSPPGPAERRFCSAGPRSPLGSQLPKDLWRDDSRRRLDADLCGKGAAGLTGKRGFGSTRLGRLLLLEVCLLSRRGSSILS</sequence>
<dbReference type="Proteomes" id="UP001155010">
    <property type="component" value="Unassembled WGS sequence"/>
</dbReference>
<feature type="region of interest" description="Disordered" evidence="1">
    <location>
        <begin position="1"/>
        <end position="35"/>
    </location>
</feature>
<dbReference type="AlphaFoldDB" id="A0A9X2UAJ6"/>
<feature type="compositionally biased region" description="Polar residues" evidence="1">
    <location>
        <begin position="16"/>
        <end position="35"/>
    </location>
</feature>
<evidence type="ECO:0000313" key="3">
    <source>
        <dbReference type="Proteomes" id="UP001155010"/>
    </source>
</evidence>
<organism evidence="2 3">
    <name type="scientific">Salinibacter ruber</name>
    <dbReference type="NCBI Taxonomy" id="146919"/>
    <lineage>
        <taxon>Bacteria</taxon>
        <taxon>Pseudomonadati</taxon>
        <taxon>Rhodothermota</taxon>
        <taxon>Rhodothermia</taxon>
        <taxon>Rhodothermales</taxon>
        <taxon>Salinibacteraceae</taxon>
        <taxon>Salinibacter</taxon>
    </lineage>
</organism>
<dbReference type="EMBL" id="JANUBB010000012">
    <property type="protein sequence ID" value="MCS3952808.1"/>
    <property type="molecule type" value="Genomic_DNA"/>
</dbReference>